<dbReference type="InterPro" id="IPR043519">
    <property type="entry name" value="NT_sf"/>
</dbReference>
<reference evidence="2" key="1">
    <citation type="submission" date="2015-07" db="EMBL/GenBank/DDBJ databases">
        <title>Complete Genome of Thermincola ferriacetica strain Z-0001T.</title>
        <authorList>
            <person name="Lusk B."/>
            <person name="Badalamenti J.P."/>
            <person name="Parameswaran P."/>
            <person name="Bond D.R."/>
            <person name="Torres C.I."/>
        </authorList>
    </citation>
    <scope>NUCLEOTIDE SEQUENCE [LARGE SCALE GENOMIC DNA]</scope>
    <source>
        <strain evidence="2">Z-0001</strain>
    </source>
</reference>
<keyword evidence="2" id="KW-1185">Reference proteome</keyword>
<dbReference type="AlphaFoldDB" id="A0A0L6VXY3"/>
<gene>
    <name evidence="1" type="ORF">Tfer_3274</name>
</gene>
<proteinExistence type="predicted"/>
<dbReference type="EMBL" id="LGTE01000047">
    <property type="protein sequence ID" value="KNZ68192.1"/>
    <property type="molecule type" value="Genomic_DNA"/>
</dbReference>
<dbReference type="RefSeq" id="WP_052219176.1">
    <property type="nucleotide sequence ID" value="NZ_LGTE01000047.1"/>
</dbReference>
<sequence length="68" mass="8017">MLSKETIINILDTNLEFIRRYGVKRIGLFGSYLREERLQDIIECAGKIMQYAVNKVPVLKQEIKKFLK</sequence>
<protein>
    <submittedName>
        <fullName evidence="1">Uncharacterized protein</fullName>
    </submittedName>
</protein>
<organism evidence="1 2">
    <name type="scientific">Thermincola ferriacetica</name>
    <dbReference type="NCBI Taxonomy" id="281456"/>
    <lineage>
        <taxon>Bacteria</taxon>
        <taxon>Bacillati</taxon>
        <taxon>Bacillota</taxon>
        <taxon>Clostridia</taxon>
        <taxon>Eubacteriales</taxon>
        <taxon>Thermincolaceae</taxon>
        <taxon>Thermincola</taxon>
    </lineage>
</organism>
<dbReference type="Proteomes" id="UP000037175">
    <property type="component" value="Unassembled WGS sequence"/>
</dbReference>
<evidence type="ECO:0000313" key="2">
    <source>
        <dbReference type="Proteomes" id="UP000037175"/>
    </source>
</evidence>
<dbReference type="SUPFAM" id="SSF81301">
    <property type="entry name" value="Nucleotidyltransferase"/>
    <property type="match status" value="1"/>
</dbReference>
<name>A0A0L6VXY3_9FIRM</name>
<evidence type="ECO:0000313" key="1">
    <source>
        <dbReference type="EMBL" id="KNZ68192.1"/>
    </source>
</evidence>
<accession>A0A0L6VXY3</accession>
<comment type="caution">
    <text evidence="1">The sequence shown here is derived from an EMBL/GenBank/DDBJ whole genome shotgun (WGS) entry which is preliminary data.</text>
</comment>